<reference evidence="2 3" key="1">
    <citation type="submission" date="2023-10" db="EMBL/GenBank/DDBJ databases">
        <title>Genome sequencing of the isolated polysaccharide-producing bacterium Kosakonia sacchari KS2022.</title>
        <authorList>
            <person name="Yi X."/>
        </authorList>
    </citation>
    <scope>NUCLEOTIDE SEQUENCE [LARGE SCALE GENOMIC DNA]</scope>
    <source>
        <strain evidence="2 3">KS2022</strain>
    </source>
</reference>
<evidence type="ECO:0000313" key="3">
    <source>
        <dbReference type="Proteomes" id="UP001302368"/>
    </source>
</evidence>
<keyword evidence="2" id="KW-0808">Transferase</keyword>
<gene>
    <name evidence="2" type="ORF">Q8Y70_08105</name>
</gene>
<dbReference type="EMBL" id="CP137744">
    <property type="protein sequence ID" value="WOZ79002.1"/>
    <property type="molecule type" value="Genomic_DNA"/>
</dbReference>
<dbReference type="Gene3D" id="3.90.550.10">
    <property type="entry name" value="Spore Coat Polysaccharide Biosynthesis Protein SpsA, Chain A"/>
    <property type="match status" value="1"/>
</dbReference>
<accession>A0ABZ0MU15</accession>
<keyword evidence="2" id="KW-0328">Glycosyltransferase</keyword>
<sequence>MIKYSFSIIVPVYNTENFLDKCLQSIQKQNYNKFEVILIDDGSTDSSLILCNQYQEKDQRFRVFTKENEGQGVARNYGLSKAINDFVLYVDSDDFIDANTLQEINAALNDDADVDIVNFLINFVDENEKIFHQSSNFTSSVMDGDKIFYSAMLDQEILSSPCNKAYKRQFLIANKIIFPPLRKNEDVLYSRTVGFYAKRALFINKVFYHALIRAGSTSRNMTEQNLKDSLDSVVRLKSFLHDQNAYAKYEGVYKAFVARHISYLVVLSAFKIDNYMDFKNRYMLAVQSEFGQAMKQSRVMKFLSFKQKIMVLLCRSPFMLHVLARIVTKLSIYNPGR</sequence>
<dbReference type="EC" id="2.4.-.-" evidence="2"/>
<dbReference type="PANTHER" id="PTHR22916:SF3">
    <property type="entry name" value="UDP-GLCNAC:BETAGAL BETA-1,3-N-ACETYLGLUCOSAMINYLTRANSFERASE-LIKE PROTEIN 1"/>
    <property type="match status" value="1"/>
</dbReference>
<dbReference type="PANTHER" id="PTHR22916">
    <property type="entry name" value="GLYCOSYLTRANSFERASE"/>
    <property type="match status" value="1"/>
</dbReference>
<dbReference type="Pfam" id="PF00535">
    <property type="entry name" value="Glycos_transf_2"/>
    <property type="match status" value="1"/>
</dbReference>
<dbReference type="InterPro" id="IPR029044">
    <property type="entry name" value="Nucleotide-diphossugar_trans"/>
</dbReference>
<evidence type="ECO:0000259" key="1">
    <source>
        <dbReference type="Pfam" id="PF00535"/>
    </source>
</evidence>
<proteinExistence type="predicted"/>
<dbReference type="SUPFAM" id="SSF53448">
    <property type="entry name" value="Nucleotide-diphospho-sugar transferases"/>
    <property type="match status" value="1"/>
</dbReference>
<keyword evidence="3" id="KW-1185">Reference proteome</keyword>
<dbReference type="CDD" id="cd00761">
    <property type="entry name" value="Glyco_tranf_GTA_type"/>
    <property type="match status" value="1"/>
</dbReference>
<dbReference type="InterPro" id="IPR001173">
    <property type="entry name" value="Glyco_trans_2-like"/>
</dbReference>
<evidence type="ECO:0000313" key="2">
    <source>
        <dbReference type="EMBL" id="WOZ79002.1"/>
    </source>
</evidence>
<dbReference type="GO" id="GO:0016757">
    <property type="term" value="F:glycosyltransferase activity"/>
    <property type="evidence" value="ECO:0007669"/>
    <property type="project" value="UniProtKB-KW"/>
</dbReference>
<organism evidence="2 3">
    <name type="scientific">Kosakonia sacchari</name>
    <dbReference type="NCBI Taxonomy" id="1158459"/>
    <lineage>
        <taxon>Bacteria</taxon>
        <taxon>Pseudomonadati</taxon>
        <taxon>Pseudomonadota</taxon>
        <taxon>Gammaproteobacteria</taxon>
        <taxon>Enterobacterales</taxon>
        <taxon>Enterobacteriaceae</taxon>
        <taxon>Kosakonia</taxon>
    </lineage>
</organism>
<feature type="domain" description="Glycosyltransferase 2-like" evidence="1">
    <location>
        <begin position="7"/>
        <end position="169"/>
    </location>
</feature>
<protein>
    <submittedName>
        <fullName evidence="2">Glycosyltransferase</fullName>
        <ecNumber evidence="2">2.4.-.-</ecNumber>
    </submittedName>
</protein>
<dbReference type="RefSeq" id="WP_305735588.1">
    <property type="nucleotide sequence ID" value="NZ_CP137744.1"/>
</dbReference>
<dbReference type="Proteomes" id="UP001302368">
    <property type="component" value="Chromosome"/>
</dbReference>
<name>A0ABZ0MU15_9ENTR</name>